<dbReference type="InterPro" id="IPR022764">
    <property type="entry name" value="Peptidase_S54_rhomboid_dom"/>
</dbReference>
<evidence type="ECO:0000256" key="1">
    <source>
        <dbReference type="ARBA" id="ARBA00004141"/>
    </source>
</evidence>
<feature type="transmembrane region" description="Helical" evidence="7">
    <location>
        <begin position="7"/>
        <end position="25"/>
    </location>
</feature>
<name>A0A347WLD1_9LACT</name>
<keyword evidence="10" id="KW-1185">Reference proteome</keyword>
<protein>
    <submittedName>
        <fullName evidence="9">Rhomboid family intramembrane serine protease</fullName>
    </submittedName>
</protein>
<dbReference type="PANTHER" id="PTHR43731:SF14">
    <property type="entry name" value="PRESENILIN-ASSOCIATED RHOMBOID-LIKE PROTEIN, MITOCHONDRIAL"/>
    <property type="match status" value="1"/>
</dbReference>
<evidence type="ECO:0000256" key="4">
    <source>
        <dbReference type="ARBA" id="ARBA00022801"/>
    </source>
</evidence>
<comment type="subcellular location">
    <subcellularLocation>
        <location evidence="1">Membrane</location>
        <topology evidence="1">Multi-pass membrane protein</topology>
    </subcellularLocation>
</comment>
<feature type="transmembrane region" description="Helical" evidence="7">
    <location>
        <begin position="92"/>
        <end position="111"/>
    </location>
</feature>
<feature type="transmembrane region" description="Helical" evidence="7">
    <location>
        <begin position="170"/>
        <end position="188"/>
    </location>
</feature>
<dbReference type="GO" id="GO:0016020">
    <property type="term" value="C:membrane"/>
    <property type="evidence" value="ECO:0007669"/>
    <property type="project" value="UniProtKB-SubCell"/>
</dbReference>
<feature type="transmembrane region" description="Helical" evidence="7">
    <location>
        <begin position="53"/>
        <end position="80"/>
    </location>
</feature>
<keyword evidence="9" id="KW-0645">Protease</keyword>
<feature type="transmembrane region" description="Helical" evidence="7">
    <location>
        <begin position="117"/>
        <end position="135"/>
    </location>
</feature>
<keyword evidence="3 7" id="KW-0812">Transmembrane</keyword>
<dbReference type="AlphaFoldDB" id="A0A347WLD1"/>
<keyword evidence="4" id="KW-0378">Hydrolase</keyword>
<dbReference type="Pfam" id="PF01694">
    <property type="entry name" value="Rhomboid"/>
    <property type="match status" value="1"/>
</dbReference>
<proteinExistence type="inferred from homology"/>
<accession>A0A347WLD1</accession>
<comment type="similarity">
    <text evidence="2">Belongs to the peptidase S54 family.</text>
</comment>
<feature type="transmembrane region" description="Helical" evidence="7">
    <location>
        <begin position="147"/>
        <end position="164"/>
    </location>
</feature>
<keyword evidence="6 7" id="KW-0472">Membrane</keyword>
<dbReference type="OrthoDB" id="9813074at2"/>
<feature type="domain" description="Peptidase S54 rhomboid" evidence="8">
    <location>
        <begin position="51"/>
        <end position="186"/>
    </location>
</feature>
<evidence type="ECO:0000313" key="9">
    <source>
        <dbReference type="EMBL" id="AXY25888.1"/>
    </source>
</evidence>
<dbReference type="GO" id="GO:0006508">
    <property type="term" value="P:proteolysis"/>
    <property type="evidence" value="ECO:0007669"/>
    <property type="project" value="UniProtKB-KW"/>
</dbReference>
<dbReference type="Proteomes" id="UP000263232">
    <property type="component" value="Chromosome"/>
</dbReference>
<evidence type="ECO:0000256" key="6">
    <source>
        <dbReference type="ARBA" id="ARBA00023136"/>
    </source>
</evidence>
<evidence type="ECO:0000313" key="10">
    <source>
        <dbReference type="Proteomes" id="UP000263232"/>
    </source>
</evidence>
<dbReference type="PANTHER" id="PTHR43731">
    <property type="entry name" value="RHOMBOID PROTEASE"/>
    <property type="match status" value="1"/>
</dbReference>
<dbReference type="SUPFAM" id="SSF144091">
    <property type="entry name" value="Rhomboid-like"/>
    <property type="match status" value="1"/>
</dbReference>
<dbReference type="InterPro" id="IPR050925">
    <property type="entry name" value="Rhomboid_protease_S54"/>
</dbReference>
<keyword evidence="5 7" id="KW-1133">Transmembrane helix</keyword>
<organism evidence="9 10">
    <name type="scientific">Suicoccus acidiformans</name>
    <dbReference type="NCBI Taxonomy" id="2036206"/>
    <lineage>
        <taxon>Bacteria</taxon>
        <taxon>Bacillati</taxon>
        <taxon>Bacillota</taxon>
        <taxon>Bacilli</taxon>
        <taxon>Lactobacillales</taxon>
        <taxon>Aerococcaceae</taxon>
        <taxon>Suicoccus</taxon>
    </lineage>
</organism>
<evidence type="ECO:0000256" key="7">
    <source>
        <dbReference type="SAM" id="Phobius"/>
    </source>
</evidence>
<dbReference type="EMBL" id="CP023434">
    <property type="protein sequence ID" value="AXY25888.1"/>
    <property type="molecule type" value="Genomic_DNA"/>
</dbReference>
<reference evidence="9 10" key="1">
    <citation type="submission" date="2017-09" db="EMBL/GenBank/DDBJ databases">
        <title>Complete genome sequence of Oxytococcus suis strain ZY16052.</title>
        <authorList>
            <person name="Li F."/>
        </authorList>
    </citation>
    <scope>NUCLEOTIDE SEQUENCE [LARGE SCALE GENOMIC DNA]</scope>
    <source>
        <strain evidence="9 10">ZY16052</strain>
    </source>
</reference>
<dbReference type="KEGG" id="abae:CL176_07690"/>
<evidence type="ECO:0000256" key="2">
    <source>
        <dbReference type="ARBA" id="ARBA00009045"/>
    </source>
</evidence>
<sequence length="227" mass="24950">MVRRKPYVTYFFLAVNILVYGYMLLRYGTTQSSEVLLLTGANYTPLIVLENEWWRLISAAFIHIGFTHLLMNGISLFYLGQDLEQFMGHGRFAFIYLASAIGGNLFSYAFSSNTVSAGASTAIFGLFAAYVALGRLYSHVPILQQRAASYTVLIAINFINGILSGGVDNWGHLGGAVYGLVITIAIGLPNYHRLSGRQRFLALLVLLILSGVLVFIGIQKVHLAFGL</sequence>
<gene>
    <name evidence="9" type="ORF">CL176_07690</name>
</gene>
<dbReference type="GO" id="GO:0004252">
    <property type="term" value="F:serine-type endopeptidase activity"/>
    <property type="evidence" value="ECO:0007669"/>
    <property type="project" value="InterPro"/>
</dbReference>
<dbReference type="RefSeq" id="WP_118990788.1">
    <property type="nucleotide sequence ID" value="NZ_CP023434.1"/>
</dbReference>
<dbReference type="InterPro" id="IPR035952">
    <property type="entry name" value="Rhomboid-like_sf"/>
</dbReference>
<evidence type="ECO:0000256" key="3">
    <source>
        <dbReference type="ARBA" id="ARBA00022692"/>
    </source>
</evidence>
<evidence type="ECO:0000259" key="8">
    <source>
        <dbReference type="Pfam" id="PF01694"/>
    </source>
</evidence>
<feature type="transmembrane region" description="Helical" evidence="7">
    <location>
        <begin position="200"/>
        <end position="218"/>
    </location>
</feature>
<evidence type="ECO:0000256" key="5">
    <source>
        <dbReference type="ARBA" id="ARBA00022989"/>
    </source>
</evidence>
<dbReference type="Gene3D" id="1.20.1540.10">
    <property type="entry name" value="Rhomboid-like"/>
    <property type="match status" value="1"/>
</dbReference>